<dbReference type="GO" id="GO:1902716">
    <property type="term" value="C:cell cortex of growing cell tip"/>
    <property type="evidence" value="ECO:0007669"/>
    <property type="project" value="TreeGrafter"/>
</dbReference>
<dbReference type="InterPro" id="IPR039892">
    <property type="entry name" value="Spa2/Sph1"/>
</dbReference>
<feature type="region of interest" description="Disordered" evidence="2">
    <location>
        <begin position="213"/>
        <end position="359"/>
    </location>
</feature>
<evidence type="ECO:0000256" key="2">
    <source>
        <dbReference type="SAM" id="MobiDB-lite"/>
    </source>
</evidence>
<feature type="compositionally biased region" description="Polar residues" evidence="2">
    <location>
        <begin position="707"/>
        <end position="722"/>
    </location>
</feature>
<keyword evidence="1" id="KW-0677">Repeat</keyword>
<gene>
    <name evidence="4" type="ORF">QBC46DRAFT_116817</name>
</gene>
<feature type="compositionally biased region" description="Polar residues" evidence="2">
    <location>
        <begin position="74"/>
        <end position="93"/>
    </location>
</feature>
<dbReference type="InterPro" id="IPR022018">
    <property type="entry name" value="GIT1_C"/>
</dbReference>
<organism evidence="4 5">
    <name type="scientific">Diplogelasinospora grovesii</name>
    <dbReference type="NCBI Taxonomy" id="303347"/>
    <lineage>
        <taxon>Eukaryota</taxon>
        <taxon>Fungi</taxon>
        <taxon>Dikarya</taxon>
        <taxon>Ascomycota</taxon>
        <taxon>Pezizomycotina</taxon>
        <taxon>Sordariomycetes</taxon>
        <taxon>Sordariomycetidae</taxon>
        <taxon>Sordariales</taxon>
        <taxon>Diplogelasinosporaceae</taxon>
        <taxon>Diplogelasinospora</taxon>
    </lineage>
</organism>
<feature type="region of interest" description="Disordered" evidence="2">
    <location>
        <begin position="382"/>
        <end position="407"/>
    </location>
</feature>
<dbReference type="AlphaFoldDB" id="A0AAN6NKP9"/>
<feature type="compositionally biased region" description="Low complexity" evidence="2">
    <location>
        <begin position="222"/>
        <end position="235"/>
    </location>
</feature>
<dbReference type="PANTHER" id="PTHR21601:SF0">
    <property type="entry name" value="PROTEIN SPA2-RELATED"/>
    <property type="match status" value="1"/>
</dbReference>
<protein>
    <submittedName>
        <fullName evidence="4">Protein SPA2</fullName>
    </submittedName>
</protein>
<dbReference type="SMART" id="SM00555">
    <property type="entry name" value="GIT"/>
    <property type="match status" value="2"/>
</dbReference>
<name>A0AAN6NKP9_9PEZI</name>
<evidence type="ECO:0000313" key="5">
    <source>
        <dbReference type="Proteomes" id="UP001303473"/>
    </source>
</evidence>
<feature type="domain" description="GIT Spa2 homology (SHD)" evidence="3">
    <location>
        <begin position="125"/>
        <end position="155"/>
    </location>
</feature>
<dbReference type="Proteomes" id="UP001303473">
    <property type="component" value="Unassembled WGS sequence"/>
</dbReference>
<dbReference type="GO" id="GO:0005826">
    <property type="term" value="C:actomyosin contractile ring"/>
    <property type="evidence" value="ECO:0007669"/>
    <property type="project" value="TreeGrafter"/>
</dbReference>
<evidence type="ECO:0000256" key="1">
    <source>
        <dbReference type="ARBA" id="ARBA00022737"/>
    </source>
</evidence>
<accession>A0AAN6NKP9</accession>
<proteinExistence type="predicted"/>
<dbReference type="PANTHER" id="PTHR21601">
    <property type="entry name" value="SPA2 PROTEIN"/>
    <property type="match status" value="1"/>
</dbReference>
<reference evidence="5" key="1">
    <citation type="journal article" date="2023" name="Mol. Phylogenet. Evol.">
        <title>Genome-scale phylogeny and comparative genomics of the fungal order Sordariales.</title>
        <authorList>
            <person name="Hensen N."/>
            <person name="Bonometti L."/>
            <person name="Westerberg I."/>
            <person name="Brannstrom I.O."/>
            <person name="Guillou S."/>
            <person name="Cros-Aarteil S."/>
            <person name="Calhoun S."/>
            <person name="Haridas S."/>
            <person name="Kuo A."/>
            <person name="Mondo S."/>
            <person name="Pangilinan J."/>
            <person name="Riley R."/>
            <person name="LaButti K."/>
            <person name="Andreopoulos B."/>
            <person name="Lipzen A."/>
            <person name="Chen C."/>
            <person name="Yan M."/>
            <person name="Daum C."/>
            <person name="Ng V."/>
            <person name="Clum A."/>
            <person name="Steindorff A."/>
            <person name="Ohm R.A."/>
            <person name="Martin F."/>
            <person name="Silar P."/>
            <person name="Natvig D.O."/>
            <person name="Lalanne C."/>
            <person name="Gautier V."/>
            <person name="Ament-Velasquez S.L."/>
            <person name="Kruys A."/>
            <person name="Hutchinson M.I."/>
            <person name="Powell A.J."/>
            <person name="Barry K."/>
            <person name="Miller A.N."/>
            <person name="Grigoriev I.V."/>
            <person name="Debuchy R."/>
            <person name="Gladieux P."/>
            <person name="Hiltunen Thoren M."/>
            <person name="Johannesson H."/>
        </authorList>
    </citation>
    <scope>NUCLEOTIDE SEQUENCE [LARGE SCALE GENOMIC DNA]</scope>
    <source>
        <strain evidence="5">CBS 340.73</strain>
    </source>
</reference>
<dbReference type="EMBL" id="MU853755">
    <property type="protein sequence ID" value="KAK3945372.1"/>
    <property type="molecule type" value="Genomic_DNA"/>
</dbReference>
<sequence length="966" mass="106334">MNGRNAPLSPVSLGGNEWSYSPIDKDASYPNNRGQLISPPDSGGAVGAMNGGFPPGPRSVGRPSPPPSVGRSSTGTNIYARSESGRSQSQAENQEIVLSEHYFSLRRFLSATRQGDKLAPNKPQAREKLQRLSVVQFLELSTDVYDELRRREDYARRPPNAPPDVVPEYLLPTQNFHPKRNQARQKLSSLGPPKFRDLATDVFCELERRYPRFAGGDIPRVGSPMSMRGPPSRSGTPVNGGMNGYPGRPQARRRPSEASSVRSGRGVPNGPPPLNGGFSVPPSPGLPPNGDYGRPMPKQFQSNTIVPNKSTMVEEDDDAISPTSPDPNDPYGLAGRISADRESKRSAGPSEADKKLIEDYEGQVRELREKLDSMEDAMKKKEDELNNVLDGERSKATAANREKQEWDDTRRNLENKLAEAQQLNDSLQRELERIREDHANETLQLREELEECRQQLSRNVTSNNGVADEELERENQELRTALRDQQQVTDEVRREAGEFMREMRVLSEQSGAAWEKQAELEKTIESLESEVREWRNRYARTRTQLRHMRASSMGLPIEQDAGKYVREKGFTQDNGLVKDVHVTKFQIAVDELLQRARTDDPARVIDCMKAVVVSVRRITKDIVGSTSSDDETMQKKAKLKSRVSSTANNLITASKNFANSAGISPVSLLDAAASHLVAAVVELLRAVKIRSTPTDELEDDDDGTVTPVESTVTGFFSPRSNGQSQQSQVSTSATSVHESLPRPPPFQGLGNRASADSSAYSPVSSPRESYAIKQVNGASMNGSNPFGGPGPNLNKNLPPPRINGQVNGNGLYSMGAGGGRQQQQQQQDSRTEDLKIYLEDQTAVLVQTIQNLVGLIRGDANINQVNDEINTIAEVVGQVVGETEDALGSQGSDLVRRLGSCRDRLMEAGSRGTQLAADGQGPQSREWRMWTQTLPPIAFEIARETKELVQRVDQLVIMDDGADDFA</sequence>
<evidence type="ECO:0000313" key="4">
    <source>
        <dbReference type="EMBL" id="KAK3945372.1"/>
    </source>
</evidence>
<dbReference type="InterPro" id="IPR013724">
    <property type="entry name" value="GIT_SHD"/>
</dbReference>
<dbReference type="InterPro" id="IPR056439">
    <property type="entry name" value="VBS_C3G9"/>
</dbReference>
<evidence type="ECO:0000259" key="3">
    <source>
        <dbReference type="SMART" id="SM00555"/>
    </source>
</evidence>
<feature type="domain" description="GIT Spa2 homology (SHD)" evidence="3">
    <location>
        <begin position="183"/>
        <end position="213"/>
    </location>
</feature>
<keyword evidence="5" id="KW-1185">Reference proteome</keyword>
<dbReference type="Pfam" id="PF23742">
    <property type="entry name" value="VBS_C3G9"/>
    <property type="match status" value="1"/>
</dbReference>
<feature type="region of interest" description="Disordered" evidence="2">
    <location>
        <begin position="693"/>
        <end position="830"/>
    </location>
</feature>
<feature type="compositionally biased region" description="Basic and acidic residues" evidence="2">
    <location>
        <begin position="338"/>
        <end position="359"/>
    </location>
</feature>
<feature type="compositionally biased region" description="Low complexity" evidence="2">
    <location>
        <begin position="723"/>
        <end position="736"/>
    </location>
</feature>
<dbReference type="GO" id="GO:0005078">
    <property type="term" value="F:MAP-kinase scaffold activity"/>
    <property type="evidence" value="ECO:0007669"/>
    <property type="project" value="TreeGrafter"/>
</dbReference>
<dbReference type="Pfam" id="PF12205">
    <property type="entry name" value="GIT1_C"/>
    <property type="match status" value="1"/>
</dbReference>
<feature type="region of interest" description="Disordered" evidence="2">
    <location>
        <begin position="1"/>
        <end position="93"/>
    </location>
</feature>
<feature type="compositionally biased region" description="Low complexity" evidence="2">
    <location>
        <begin position="753"/>
        <end position="769"/>
    </location>
</feature>
<dbReference type="Pfam" id="PF08518">
    <property type="entry name" value="GIT_SHD"/>
    <property type="match status" value="2"/>
</dbReference>
<comment type="caution">
    <text evidence="4">The sequence shown here is derived from an EMBL/GenBank/DDBJ whole genome shotgun (WGS) entry which is preliminary data.</text>
</comment>
<feature type="compositionally biased region" description="Polar residues" evidence="2">
    <location>
        <begin position="299"/>
        <end position="311"/>
    </location>
</feature>